<feature type="transmembrane region" description="Helical" evidence="10">
    <location>
        <begin position="24"/>
        <end position="45"/>
    </location>
</feature>
<dbReference type="OrthoDB" id="9811754at2"/>
<dbReference type="EMBL" id="SMBY01000015">
    <property type="protein sequence ID" value="TCV03339.1"/>
    <property type="molecule type" value="Genomic_DNA"/>
</dbReference>
<evidence type="ECO:0000256" key="7">
    <source>
        <dbReference type="ARBA" id="ARBA00022989"/>
    </source>
</evidence>
<organism evidence="12 13">
    <name type="scientific">Samsonia erythrinae</name>
    <dbReference type="NCBI Taxonomy" id="160434"/>
    <lineage>
        <taxon>Bacteria</taxon>
        <taxon>Pseudomonadati</taxon>
        <taxon>Pseudomonadota</taxon>
        <taxon>Gammaproteobacteria</taxon>
        <taxon>Enterobacterales</taxon>
        <taxon>Pectobacteriaceae</taxon>
        <taxon>Samsonia</taxon>
    </lineage>
</organism>
<dbReference type="SUPFAM" id="SSF111369">
    <property type="entry name" value="HlyD-like secretion proteins"/>
    <property type="match status" value="3"/>
</dbReference>
<proteinExistence type="inferred from homology"/>
<evidence type="ECO:0000256" key="5">
    <source>
        <dbReference type="ARBA" id="ARBA00022519"/>
    </source>
</evidence>
<accession>A0A4R3VHY3</accession>
<evidence type="ECO:0000256" key="1">
    <source>
        <dbReference type="ARBA" id="ARBA00004383"/>
    </source>
</evidence>
<keyword evidence="3" id="KW-0813">Transport</keyword>
<dbReference type="InterPro" id="IPR005694">
    <property type="entry name" value="MFP_proteobact"/>
</dbReference>
<comment type="similarity">
    <text evidence="2">Belongs to the membrane fusion protein (MFP) (TC 8.A.1) family.</text>
</comment>
<evidence type="ECO:0000259" key="11">
    <source>
        <dbReference type="Pfam" id="PF25885"/>
    </source>
</evidence>
<dbReference type="GO" id="GO:1990961">
    <property type="term" value="P:xenobiotic detoxification by transmembrane export across the plasma membrane"/>
    <property type="evidence" value="ECO:0007669"/>
    <property type="project" value="InterPro"/>
</dbReference>
<dbReference type="Gene3D" id="2.40.50.100">
    <property type="match status" value="1"/>
</dbReference>
<gene>
    <name evidence="12" type="ORF">EDC54_11558</name>
</gene>
<feature type="domain" description="Multidrug export protein EmrA/FarA alpha-helical hairpin" evidence="11">
    <location>
        <begin position="96"/>
        <end position="217"/>
    </location>
</feature>
<dbReference type="GO" id="GO:0005886">
    <property type="term" value="C:plasma membrane"/>
    <property type="evidence" value="ECO:0007669"/>
    <property type="project" value="UniProtKB-SubCell"/>
</dbReference>
<dbReference type="AlphaFoldDB" id="A0A4R3VHY3"/>
<dbReference type="Pfam" id="PF25885">
    <property type="entry name" value="HH_EMRA"/>
    <property type="match status" value="1"/>
</dbReference>
<dbReference type="FunFam" id="2.40.30.170:FF:000003">
    <property type="entry name" value="Multidrug resistance protein A"/>
    <property type="match status" value="1"/>
</dbReference>
<keyword evidence="8 10" id="KW-0472">Membrane</keyword>
<evidence type="ECO:0000256" key="8">
    <source>
        <dbReference type="ARBA" id="ARBA00023136"/>
    </source>
</evidence>
<protein>
    <submittedName>
        <fullName evidence="12">Membrane fusion protein (Multidrug efflux system)</fullName>
    </submittedName>
</protein>
<dbReference type="InterPro" id="IPR058633">
    <property type="entry name" value="EmrA/FarA_HH"/>
</dbReference>
<dbReference type="Proteomes" id="UP000295433">
    <property type="component" value="Unassembled WGS sequence"/>
</dbReference>
<evidence type="ECO:0000256" key="2">
    <source>
        <dbReference type="ARBA" id="ARBA00009477"/>
    </source>
</evidence>
<evidence type="ECO:0000256" key="10">
    <source>
        <dbReference type="SAM" id="Phobius"/>
    </source>
</evidence>
<keyword evidence="5" id="KW-0997">Cell inner membrane</keyword>
<keyword evidence="7 10" id="KW-1133">Transmembrane helix</keyword>
<evidence type="ECO:0000313" key="12">
    <source>
        <dbReference type="EMBL" id="TCV03339.1"/>
    </source>
</evidence>
<evidence type="ECO:0000256" key="9">
    <source>
        <dbReference type="SAM" id="Coils"/>
    </source>
</evidence>
<reference evidence="12 13" key="1">
    <citation type="submission" date="2019-03" db="EMBL/GenBank/DDBJ databases">
        <title>Genomic Encyclopedia of Type Strains, Phase IV (KMG-IV): sequencing the most valuable type-strain genomes for metagenomic binning, comparative biology and taxonomic classification.</title>
        <authorList>
            <person name="Goeker M."/>
        </authorList>
    </citation>
    <scope>NUCLEOTIDE SEQUENCE [LARGE SCALE GENOMIC DNA]</scope>
    <source>
        <strain evidence="12 13">DSM 16730</strain>
    </source>
</reference>
<keyword evidence="4" id="KW-1003">Cell membrane</keyword>
<dbReference type="RefSeq" id="WP_132458877.1">
    <property type="nucleotide sequence ID" value="NZ_JAWIZJ010000015.1"/>
</dbReference>
<evidence type="ECO:0000256" key="3">
    <source>
        <dbReference type="ARBA" id="ARBA00022448"/>
    </source>
</evidence>
<evidence type="ECO:0000313" key="13">
    <source>
        <dbReference type="Proteomes" id="UP000295433"/>
    </source>
</evidence>
<evidence type="ECO:0000256" key="4">
    <source>
        <dbReference type="ARBA" id="ARBA00022475"/>
    </source>
</evidence>
<dbReference type="GO" id="GO:0042910">
    <property type="term" value="F:xenobiotic transmembrane transporter activity"/>
    <property type="evidence" value="ECO:0007669"/>
    <property type="project" value="InterPro"/>
</dbReference>
<keyword evidence="9" id="KW-0175">Coiled coil</keyword>
<dbReference type="NCBIfam" id="TIGR00998">
    <property type="entry name" value="8a0101"/>
    <property type="match status" value="1"/>
</dbReference>
<dbReference type="GO" id="GO:0015721">
    <property type="term" value="P:bile acid and bile salt transport"/>
    <property type="evidence" value="ECO:0007669"/>
    <property type="project" value="UniProtKB-ARBA"/>
</dbReference>
<sequence length="391" mass="42968">MSENVENQTSQTPPKNKRRQRKRVLSLLTLIFVVLGCVWLVYWFLVLRHHQSTDDAYVAGNQIQIMAQVSGSVTHVNVDNTDFVKQGQVLVELDPTDAQQAFERAKTALANSVRQTHQLIINSKQYQANIELRQAELNKAQSDLNRREALGTVNAIGREEVQHARDAVATAKAALDVARQQYQANQAMILDTPLEQQPAIQQASAEMRDAWLALQRTKIVSPIDGYVSRRSVQIGARISPTSALMAVVPANHLWVDANFKETQLANMRIGQPATVVADIYGDDVVYQGKVVGLDMGTGSAFSLLPAQNATGNWIKVVQRLPVRIELDPAQVAEYPLRIGLSALVNVDTADTEGKALAQTPRTSPAYQSDALMLDLTPVNQDIHAIIQANAG</sequence>
<dbReference type="Gene3D" id="1.10.287.470">
    <property type="entry name" value="Helix hairpin bin"/>
    <property type="match status" value="1"/>
</dbReference>
<feature type="coiled-coil region" evidence="9">
    <location>
        <begin position="123"/>
        <end position="181"/>
    </location>
</feature>
<keyword evidence="13" id="KW-1185">Reference proteome</keyword>
<comment type="caution">
    <text evidence="12">The sequence shown here is derived from an EMBL/GenBank/DDBJ whole genome shotgun (WGS) entry which is preliminary data.</text>
</comment>
<name>A0A4R3VHY3_9GAMM</name>
<dbReference type="NCBIfam" id="NF011715">
    <property type="entry name" value="PRK15136.1"/>
    <property type="match status" value="1"/>
</dbReference>
<keyword evidence="6 10" id="KW-0812">Transmembrane</keyword>
<dbReference type="InterPro" id="IPR050739">
    <property type="entry name" value="MFP"/>
</dbReference>
<dbReference type="PANTHER" id="PTHR30386:SF19">
    <property type="entry name" value="MULTIDRUG EXPORT PROTEIN EMRA-RELATED"/>
    <property type="match status" value="1"/>
</dbReference>
<dbReference type="GO" id="GO:0046677">
    <property type="term" value="P:response to antibiotic"/>
    <property type="evidence" value="ECO:0007669"/>
    <property type="project" value="UniProtKB-ARBA"/>
</dbReference>
<evidence type="ECO:0000256" key="6">
    <source>
        <dbReference type="ARBA" id="ARBA00022692"/>
    </source>
</evidence>
<comment type="subcellular location">
    <subcellularLocation>
        <location evidence="1">Cell inner membrane</location>
        <topology evidence="1">Single-pass membrane protein</topology>
        <orientation evidence="1">Periplasmic side</orientation>
    </subcellularLocation>
</comment>
<dbReference type="Gene3D" id="2.40.30.170">
    <property type="match status" value="1"/>
</dbReference>
<dbReference type="PANTHER" id="PTHR30386">
    <property type="entry name" value="MEMBRANE FUSION SUBUNIT OF EMRAB-TOLC MULTIDRUG EFFLUX PUMP"/>
    <property type="match status" value="1"/>
</dbReference>